<comment type="caution">
    <text evidence="1">The sequence shown here is derived from an EMBL/GenBank/DDBJ whole genome shotgun (WGS) entry which is preliminary data.</text>
</comment>
<reference evidence="1" key="1">
    <citation type="submission" date="2019-07" db="EMBL/GenBank/DDBJ databases">
        <title>Toxilogical consequences of a new and cryptic species of cyanobacteria (Komarekiella delphini-convector) recovered from the epidermis of a bottlenose dolphin and 1500 ft. in the air.</title>
        <authorList>
            <person name="Brown A.O."/>
            <person name="Dvorak P."/>
            <person name="Villanueva C.D."/>
            <person name="Foss A.J."/>
            <person name="Garvey A.D."/>
            <person name="Gibson Q.A."/>
            <person name="Johansen J.R."/>
            <person name="Casamatta D.A."/>
        </authorList>
    </citation>
    <scope>NUCLEOTIDE SEQUENCE</scope>
    <source>
        <strain evidence="1">SJRDD-AB1</strain>
    </source>
</reference>
<protein>
    <submittedName>
        <fullName evidence="1">Uncharacterized protein</fullName>
    </submittedName>
</protein>
<organism evidence="1 2">
    <name type="scientific">Komarekiella delphini-convector SJRDD-AB1</name>
    <dbReference type="NCBI Taxonomy" id="2593771"/>
    <lineage>
        <taxon>Bacteria</taxon>
        <taxon>Bacillati</taxon>
        <taxon>Cyanobacteriota</taxon>
        <taxon>Cyanophyceae</taxon>
        <taxon>Nostocales</taxon>
        <taxon>Nostocaceae</taxon>
        <taxon>Komarekiella</taxon>
        <taxon>Komarekiella delphini-convector</taxon>
    </lineage>
</organism>
<evidence type="ECO:0000313" key="1">
    <source>
        <dbReference type="EMBL" id="MBD6615764.1"/>
    </source>
</evidence>
<name>A0AA40VPY2_9NOST</name>
<dbReference type="AlphaFoldDB" id="A0AA40VPY2"/>
<keyword evidence="2" id="KW-1185">Reference proteome</keyword>
<gene>
    <name evidence="1" type="ORF">FNW02_07945</name>
</gene>
<dbReference type="EMBL" id="VJXY01000006">
    <property type="protein sequence ID" value="MBD6615764.1"/>
    <property type="molecule type" value="Genomic_DNA"/>
</dbReference>
<accession>A0AA40VPY2</accession>
<dbReference type="RefSeq" id="WP_191757005.1">
    <property type="nucleotide sequence ID" value="NZ_VJXY01000006.1"/>
</dbReference>
<dbReference type="Proteomes" id="UP001165986">
    <property type="component" value="Unassembled WGS sequence"/>
</dbReference>
<proteinExistence type="predicted"/>
<evidence type="ECO:0000313" key="2">
    <source>
        <dbReference type="Proteomes" id="UP001165986"/>
    </source>
</evidence>
<sequence>MVSAAVASLACGTLCERAPCNSPALRESKLRESCLRHALRTSVTPVRVWRAGGITWTACRQQSMCGAHLQDGTKQETGWVFVAGNMGQGTGNREQA</sequence>